<dbReference type="KEGG" id="too:C7K38_08920"/>
<dbReference type="InterPro" id="IPR051531">
    <property type="entry name" value="N-acetyltransferase"/>
</dbReference>
<dbReference type="InterPro" id="IPR007214">
    <property type="entry name" value="YbaK/aa-tRNA-synth-assoc-dom"/>
</dbReference>
<reference evidence="3" key="3">
    <citation type="submission" date="2018-03" db="EMBL/GenBank/DDBJ databases">
        <authorList>
            <person name="Jeon C.O."/>
        </authorList>
    </citation>
    <scope>NUCLEOTIDE SEQUENCE</scope>
    <source>
        <strain evidence="3">JCM 31126</strain>
    </source>
</reference>
<evidence type="ECO:0000256" key="1">
    <source>
        <dbReference type="ARBA" id="ARBA00022917"/>
    </source>
</evidence>
<dbReference type="Pfam" id="PF04073">
    <property type="entry name" value="tRNA_edit"/>
    <property type="match status" value="1"/>
</dbReference>
<dbReference type="InterPro" id="IPR000182">
    <property type="entry name" value="GNAT_dom"/>
</dbReference>
<dbReference type="GO" id="GO:0002161">
    <property type="term" value="F:aminoacyl-tRNA deacylase activity"/>
    <property type="evidence" value="ECO:0007669"/>
    <property type="project" value="InterPro"/>
</dbReference>
<dbReference type="EMBL" id="CP027783">
    <property type="protein sequence ID" value="AYW48472.1"/>
    <property type="molecule type" value="Genomic_DNA"/>
</dbReference>
<dbReference type="PANTHER" id="PTHR43792">
    <property type="entry name" value="GNAT FAMILY, PUTATIVE (AFU_ORTHOLOGUE AFUA_3G00765)-RELATED-RELATED"/>
    <property type="match status" value="1"/>
</dbReference>
<dbReference type="Proteomes" id="UP001157039">
    <property type="component" value="Unassembled WGS sequence"/>
</dbReference>
<accession>A0AA37XJL8</accession>
<dbReference type="Proteomes" id="UP000268310">
    <property type="component" value="Chromosome"/>
</dbReference>
<dbReference type="GO" id="GO:0006412">
    <property type="term" value="P:translation"/>
    <property type="evidence" value="ECO:0007669"/>
    <property type="project" value="UniProtKB-KW"/>
</dbReference>
<dbReference type="SUPFAM" id="SSF55826">
    <property type="entry name" value="YbaK/ProRS associated domain"/>
    <property type="match status" value="1"/>
</dbReference>
<dbReference type="InterPro" id="IPR016181">
    <property type="entry name" value="Acyl_CoA_acyltransferase"/>
</dbReference>
<protein>
    <recommendedName>
        <fullName evidence="2">N-acetyltransferase domain-containing protein</fullName>
    </recommendedName>
</protein>
<evidence type="ECO:0000259" key="2">
    <source>
        <dbReference type="PROSITE" id="PS51186"/>
    </source>
</evidence>
<evidence type="ECO:0000313" key="5">
    <source>
        <dbReference type="Proteomes" id="UP000268310"/>
    </source>
</evidence>
<name>A0AA37XJL8_9ENTE</name>
<dbReference type="AlphaFoldDB" id="A0AA37XJL8"/>
<keyword evidence="1" id="KW-0648">Protein biosynthesis</keyword>
<dbReference type="SUPFAM" id="SSF55729">
    <property type="entry name" value="Acyl-CoA N-acyltransferases (Nat)"/>
    <property type="match status" value="1"/>
</dbReference>
<dbReference type="Pfam" id="PF13302">
    <property type="entry name" value="Acetyltransf_3"/>
    <property type="match status" value="1"/>
</dbReference>
<proteinExistence type="predicted"/>
<gene>
    <name evidence="3" type="ORF">C7K38_08920</name>
    <name evidence="4" type="ORF">GCM10025885_08420</name>
</gene>
<feature type="domain" description="N-acetyltransferase" evidence="2">
    <location>
        <begin position="14"/>
        <end position="181"/>
    </location>
</feature>
<evidence type="ECO:0000313" key="3">
    <source>
        <dbReference type="EMBL" id="AYW48472.1"/>
    </source>
</evidence>
<organism evidence="4 6">
    <name type="scientific">Tetragenococcus osmophilus</name>
    <dbReference type="NCBI Taxonomy" id="526944"/>
    <lineage>
        <taxon>Bacteria</taxon>
        <taxon>Bacillati</taxon>
        <taxon>Bacillota</taxon>
        <taxon>Bacilli</taxon>
        <taxon>Lactobacillales</taxon>
        <taxon>Enterococcaceae</taxon>
        <taxon>Tetragenococcus</taxon>
    </lineage>
</organism>
<dbReference type="Gene3D" id="3.40.630.30">
    <property type="match status" value="1"/>
</dbReference>
<dbReference type="CDD" id="cd04301">
    <property type="entry name" value="NAT_SF"/>
    <property type="match status" value="1"/>
</dbReference>
<evidence type="ECO:0000313" key="6">
    <source>
        <dbReference type="Proteomes" id="UP001157039"/>
    </source>
</evidence>
<keyword evidence="5" id="KW-1185">Reference proteome</keyword>
<dbReference type="InterPro" id="IPR036754">
    <property type="entry name" value="YbaK/aa-tRNA-synt-asso_dom_sf"/>
</dbReference>
<dbReference type="EMBL" id="BSUW01000001">
    <property type="protein sequence ID" value="GMA71793.1"/>
    <property type="molecule type" value="Genomic_DNA"/>
</dbReference>
<sequence>MENIGTIQLQTKRLILRLLTVQDAPQMFNHWANNPKVTKYLSWKPYQTVKDIENNLHEYQQNYIDPNYFFWGIEEKSTLQLIGTISASIADKTSKTAEIGYCIGQNWWNKGYTSEALEEVIAYLFEKNGFERVEGFYDTKNPASGKVMQKAGMSYEGTFYQRLVNNRGIVDGACYAILKRDYVSKKAEQQIVQFLKQTAISYDLLRHKTVYTVKEIDFELPATKVKNLFLKGKNSFYLVVLPENKRAPLKEIAHEVGEKHLSFASDQRLSQFLHSTQGAVSPLGLLFDTKQQVQLIIDSQIDPRENIGFHPNQNDKTLIFSFPDFLAFLTQINHPPRYIAT</sequence>
<dbReference type="RefSeq" id="WP_123936275.1">
    <property type="nucleotide sequence ID" value="NZ_BSUW01000001.1"/>
</dbReference>
<evidence type="ECO:0000313" key="4">
    <source>
        <dbReference type="EMBL" id="GMA71793.1"/>
    </source>
</evidence>
<dbReference type="GO" id="GO:0016747">
    <property type="term" value="F:acyltransferase activity, transferring groups other than amino-acyl groups"/>
    <property type="evidence" value="ECO:0007669"/>
    <property type="project" value="InterPro"/>
</dbReference>
<reference evidence="3 5" key="1">
    <citation type="journal article" date="2012" name="Int. J. Syst. Evol. Microbiol.">
        <title>Characterization of Tetragenococcus strains from sugar thick juice reveals a novel species, Tetragenococcus osmophilus sp. nov., and divides Tetragenococcus halophilus into two subspecies, T. halophilus subsp. halophilus subsp. nov. and T. halophilus subsp. flandriensis subsp. nov.</title>
        <authorList>
            <person name="Juste A."/>
            <person name="Van Trappen S."/>
            <person name="Verreth C."/>
            <person name="Cleenwerck I."/>
            <person name="De Vos P."/>
            <person name="Lievens B."/>
            <person name="Willems K.A."/>
        </authorList>
    </citation>
    <scope>NUCLEOTIDE SEQUENCE [LARGE SCALE GENOMIC DNA]</scope>
    <source>
        <strain evidence="3 5">JCM 31126</strain>
    </source>
</reference>
<reference evidence="4 6" key="2">
    <citation type="journal article" date="2014" name="Int. J. Syst. Evol. Microbiol.">
        <title>Complete genome sequence of Corynebacterium casei LMG S-19264T (=DSM 44701T), isolated from a smear-ripened cheese.</title>
        <authorList>
            <consortium name="US DOE Joint Genome Institute (JGI-PGF)"/>
            <person name="Walter F."/>
            <person name="Albersmeier A."/>
            <person name="Kalinowski J."/>
            <person name="Ruckert C."/>
        </authorList>
    </citation>
    <scope>NUCLEOTIDE SEQUENCE [LARGE SCALE GENOMIC DNA]</scope>
    <source>
        <strain evidence="4 6">NBRC 114545</strain>
    </source>
</reference>
<dbReference type="PANTHER" id="PTHR43792:SF1">
    <property type="entry name" value="N-ACETYLTRANSFERASE DOMAIN-CONTAINING PROTEIN"/>
    <property type="match status" value="1"/>
</dbReference>
<dbReference type="Gene3D" id="3.90.960.10">
    <property type="entry name" value="YbaK/aminoacyl-tRNA synthetase-associated domain"/>
    <property type="match status" value="1"/>
</dbReference>
<dbReference type="PROSITE" id="PS51186">
    <property type="entry name" value="GNAT"/>
    <property type="match status" value="1"/>
</dbReference>
<reference evidence="4" key="4">
    <citation type="submission" date="2023-02" db="EMBL/GenBank/DDBJ databases">
        <authorList>
            <person name="Sun Q."/>
            <person name="Mori K."/>
        </authorList>
    </citation>
    <scope>NUCLEOTIDE SEQUENCE</scope>
    <source>
        <strain evidence="4">NBRC 114545</strain>
    </source>
</reference>